<accession>A0A2P5FS85</accession>
<comment type="caution">
    <text evidence="2">The sequence shown here is derived from an EMBL/GenBank/DDBJ whole genome shotgun (WGS) entry which is preliminary data.</text>
</comment>
<evidence type="ECO:0000313" key="3">
    <source>
        <dbReference type="Proteomes" id="UP000237000"/>
    </source>
</evidence>
<dbReference type="InParanoid" id="A0A2P5FS85"/>
<sequence length="132" mass="14354">MGRRKNNSSGSSINNDDMEPHHPTKIRFRDEDDEALDAATESSNLDESMCDVDGSVAGCDKAVDGLECDPADVSVADADDKTSADYYFDSYSHFGIHEVSLLLLGSKSVAFSVLVALFLLREVCVELLFTNP</sequence>
<protein>
    <submittedName>
        <fullName evidence="2">Uncharacterized protein</fullName>
    </submittedName>
</protein>
<evidence type="ECO:0000256" key="1">
    <source>
        <dbReference type="SAM" id="MobiDB-lite"/>
    </source>
</evidence>
<gene>
    <name evidence="2" type="ORF">TorRG33x02_037060</name>
</gene>
<dbReference type="EMBL" id="JXTC01000012">
    <property type="protein sequence ID" value="POO00632.1"/>
    <property type="molecule type" value="Genomic_DNA"/>
</dbReference>
<keyword evidence="3" id="KW-1185">Reference proteome</keyword>
<reference evidence="3" key="1">
    <citation type="submission" date="2016-06" db="EMBL/GenBank/DDBJ databases">
        <title>Parallel loss of symbiosis genes in relatives of nitrogen-fixing non-legume Parasponia.</title>
        <authorList>
            <person name="Van Velzen R."/>
            <person name="Holmer R."/>
            <person name="Bu F."/>
            <person name="Rutten L."/>
            <person name="Van Zeijl A."/>
            <person name="Liu W."/>
            <person name="Santuari L."/>
            <person name="Cao Q."/>
            <person name="Sharma T."/>
            <person name="Shen D."/>
            <person name="Roswanjaya Y."/>
            <person name="Wardhani T."/>
            <person name="Kalhor M.S."/>
            <person name="Jansen J."/>
            <person name="Van den Hoogen J."/>
            <person name="Gungor B."/>
            <person name="Hartog M."/>
            <person name="Hontelez J."/>
            <person name="Verver J."/>
            <person name="Yang W.-C."/>
            <person name="Schijlen E."/>
            <person name="Repin R."/>
            <person name="Schilthuizen M."/>
            <person name="Schranz E."/>
            <person name="Heidstra R."/>
            <person name="Miyata K."/>
            <person name="Fedorova E."/>
            <person name="Kohlen W."/>
            <person name="Bisseling T."/>
            <person name="Smit S."/>
            <person name="Geurts R."/>
        </authorList>
    </citation>
    <scope>NUCLEOTIDE SEQUENCE [LARGE SCALE GENOMIC DNA]</scope>
    <source>
        <strain evidence="3">cv. RG33-2</strain>
    </source>
</reference>
<evidence type="ECO:0000313" key="2">
    <source>
        <dbReference type="EMBL" id="POO00632.1"/>
    </source>
</evidence>
<proteinExistence type="predicted"/>
<dbReference type="AlphaFoldDB" id="A0A2P5FS85"/>
<dbReference type="Proteomes" id="UP000237000">
    <property type="component" value="Unassembled WGS sequence"/>
</dbReference>
<feature type="region of interest" description="Disordered" evidence="1">
    <location>
        <begin position="1"/>
        <end position="31"/>
    </location>
</feature>
<organism evidence="2 3">
    <name type="scientific">Trema orientale</name>
    <name type="common">Charcoal tree</name>
    <name type="synonym">Celtis orientalis</name>
    <dbReference type="NCBI Taxonomy" id="63057"/>
    <lineage>
        <taxon>Eukaryota</taxon>
        <taxon>Viridiplantae</taxon>
        <taxon>Streptophyta</taxon>
        <taxon>Embryophyta</taxon>
        <taxon>Tracheophyta</taxon>
        <taxon>Spermatophyta</taxon>
        <taxon>Magnoliopsida</taxon>
        <taxon>eudicotyledons</taxon>
        <taxon>Gunneridae</taxon>
        <taxon>Pentapetalae</taxon>
        <taxon>rosids</taxon>
        <taxon>fabids</taxon>
        <taxon>Rosales</taxon>
        <taxon>Cannabaceae</taxon>
        <taxon>Trema</taxon>
    </lineage>
</organism>
<dbReference type="STRING" id="63057.A0A2P5FS85"/>
<name>A0A2P5FS85_TREOI</name>
<feature type="compositionally biased region" description="Basic and acidic residues" evidence="1">
    <location>
        <begin position="18"/>
        <end position="30"/>
    </location>
</feature>